<proteinExistence type="predicted"/>
<dbReference type="KEGG" id="drc:G0Q07_18635"/>
<protein>
    <submittedName>
        <fullName evidence="2">Thioredoxin family protein</fullName>
    </submittedName>
</protein>
<dbReference type="RefSeq" id="WP_163348571.1">
    <property type="nucleotide sequence ID" value="NZ_CP048409.1"/>
</dbReference>
<dbReference type="AlphaFoldDB" id="A0A6C0RK35"/>
<gene>
    <name evidence="2" type="ORF">G0Q07_18635</name>
</gene>
<name>A0A6C0RK35_9BACT</name>
<organism evidence="2 3">
    <name type="scientific">Draconibacterium halophilum</name>
    <dbReference type="NCBI Taxonomy" id="2706887"/>
    <lineage>
        <taxon>Bacteria</taxon>
        <taxon>Pseudomonadati</taxon>
        <taxon>Bacteroidota</taxon>
        <taxon>Bacteroidia</taxon>
        <taxon>Marinilabiliales</taxon>
        <taxon>Prolixibacteraceae</taxon>
        <taxon>Draconibacterium</taxon>
    </lineage>
</organism>
<dbReference type="CDD" id="cd02947">
    <property type="entry name" value="TRX_family"/>
    <property type="match status" value="1"/>
</dbReference>
<feature type="domain" description="Thioredoxin" evidence="1">
    <location>
        <begin position="14"/>
        <end position="89"/>
    </location>
</feature>
<dbReference type="EMBL" id="CP048409">
    <property type="protein sequence ID" value="QIA09601.1"/>
    <property type="molecule type" value="Genomic_DNA"/>
</dbReference>
<accession>A0A6C0RK35</accession>
<dbReference type="Proteomes" id="UP000474630">
    <property type="component" value="Chromosome"/>
</dbReference>
<dbReference type="Pfam" id="PF00085">
    <property type="entry name" value="Thioredoxin"/>
    <property type="match status" value="1"/>
</dbReference>
<dbReference type="SUPFAM" id="SSF52833">
    <property type="entry name" value="Thioredoxin-like"/>
    <property type="match status" value="1"/>
</dbReference>
<dbReference type="Gene3D" id="3.40.30.10">
    <property type="entry name" value="Glutaredoxin"/>
    <property type="match status" value="1"/>
</dbReference>
<evidence type="ECO:0000313" key="2">
    <source>
        <dbReference type="EMBL" id="QIA09601.1"/>
    </source>
</evidence>
<reference evidence="2 3" key="1">
    <citation type="submission" date="2020-02" db="EMBL/GenBank/DDBJ databases">
        <title>Genome sequencing for Draconibacterium sp. strain M1.</title>
        <authorList>
            <person name="Park S.-J."/>
        </authorList>
    </citation>
    <scope>NUCLEOTIDE SEQUENCE [LARGE SCALE GENOMIC DNA]</scope>
    <source>
        <strain evidence="2 3">M1</strain>
    </source>
</reference>
<keyword evidence="3" id="KW-1185">Reference proteome</keyword>
<dbReference type="InterPro" id="IPR036249">
    <property type="entry name" value="Thioredoxin-like_sf"/>
</dbReference>
<dbReference type="InterPro" id="IPR013766">
    <property type="entry name" value="Thioredoxin_domain"/>
</dbReference>
<evidence type="ECO:0000259" key="1">
    <source>
        <dbReference type="Pfam" id="PF00085"/>
    </source>
</evidence>
<evidence type="ECO:0000313" key="3">
    <source>
        <dbReference type="Proteomes" id="UP000474630"/>
    </source>
</evidence>
<sequence>MFNEIKSIDEFITLKEERAALLAYFSTEACSVCKVLKPKVEEMAKAEFPKMELVYVKSDVLPDVAAQNSVFAAPTIVVFFDGRETIRKSRSFGVGELQQEISRYYSMLFD</sequence>